<dbReference type="OrthoDB" id="1700726at2759"/>
<dbReference type="EMBL" id="CP045894">
    <property type="protein sequence ID" value="QQP54516.1"/>
    <property type="molecule type" value="Genomic_DNA"/>
</dbReference>
<dbReference type="AlphaFoldDB" id="A0A7T8QTH7"/>
<accession>A0A7T8QTH7</accession>
<evidence type="ECO:0000313" key="1">
    <source>
        <dbReference type="EMBL" id="QQP54516.1"/>
    </source>
</evidence>
<gene>
    <name evidence="1" type="ORF">FKW44_007369</name>
</gene>
<dbReference type="GO" id="GO:0016874">
    <property type="term" value="F:ligase activity"/>
    <property type="evidence" value="ECO:0007669"/>
    <property type="project" value="UniProtKB-KW"/>
</dbReference>
<proteinExistence type="predicted"/>
<evidence type="ECO:0000313" key="2">
    <source>
        <dbReference type="Proteomes" id="UP000595437"/>
    </source>
</evidence>
<dbReference type="Proteomes" id="UP000595437">
    <property type="component" value="Chromosome 5"/>
</dbReference>
<reference evidence="2" key="1">
    <citation type="submission" date="2021-01" db="EMBL/GenBank/DDBJ databases">
        <title>Caligus Genome Assembly.</title>
        <authorList>
            <person name="Gallardo-Escarate C."/>
        </authorList>
    </citation>
    <scope>NUCLEOTIDE SEQUENCE [LARGE SCALE GENOMIC DNA]</scope>
</reference>
<name>A0A7T8QTH7_CALRO</name>
<sequence>MIDKSTKVMKGSKGDCSVLRPTLMCAVPLVIDRIYKGIHENLRRKSRFMQAFLHFCYTYKSYYRRLGMRTPS</sequence>
<protein>
    <submittedName>
        <fullName evidence="1">Longchainfattyacid-CoA ligase 3-like</fullName>
    </submittedName>
</protein>
<keyword evidence="1" id="KW-0436">Ligase</keyword>
<keyword evidence="2" id="KW-1185">Reference proteome</keyword>
<organism evidence="1 2">
    <name type="scientific">Caligus rogercresseyi</name>
    <name type="common">Sea louse</name>
    <dbReference type="NCBI Taxonomy" id="217165"/>
    <lineage>
        <taxon>Eukaryota</taxon>
        <taxon>Metazoa</taxon>
        <taxon>Ecdysozoa</taxon>
        <taxon>Arthropoda</taxon>
        <taxon>Crustacea</taxon>
        <taxon>Multicrustacea</taxon>
        <taxon>Hexanauplia</taxon>
        <taxon>Copepoda</taxon>
        <taxon>Siphonostomatoida</taxon>
        <taxon>Caligidae</taxon>
        <taxon>Caligus</taxon>
    </lineage>
</organism>